<dbReference type="PANTHER" id="PTHR31659:SF0">
    <property type="entry name" value="EMB|CAB61945.1"/>
    <property type="match status" value="1"/>
</dbReference>
<organism evidence="2 3">
    <name type="scientific">Prunus yedoensis var. nudiflora</name>
    <dbReference type="NCBI Taxonomy" id="2094558"/>
    <lineage>
        <taxon>Eukaryota</taxon>
        <taxon>Viridiplantae</taxon>
        <taxon>Streptophyta</taxon>
        <taxon>Embryophyta</taxon>
        <taxon>Tracheophyta</taxon>
        <taxon>Spermatophyta</taxon>
        <taxon>Magnoliopsida</taxon>
        <taxon>eudicotyledons</taxon>
        <taxon>Gunneridae</taxon>
        <taxon>Pentapetalae</taxon>
        <taxon>rosids</taxon>
        <taxon>fabids</taxon>
        <taxon>Rosales</taxon>
        <taxon>Rosaceae</taxon>
        <taxon>Amygdaloideae</taxon>
        <taxon>Amygdaleae</taxon>
        <taxon>Prunus</taxon>
    </lineage>
</organism>
<name>A0A314YL62_PRUYE</name>
<dbReference type="InterPro" id="IPR008004">
    <property type="entry name" value="OCTOPUS-like"/>
</dbReference>
<dbReference type="EMBL" id="PJQY01000861">
    <property type="protein sequence ID" value="PQQ07393.1"/>
    <property type="molecule type" value="Genomic_DNA"/>
</dbReference>
<proteinExistence type="predicted"/>
<evidence type="ECO:0000313" key="2">
    <source>
        <dbReference type="EMBL" id="PQQ07393.1"/>
    </source>
</evidence>
<accession>A0A314YL62</accession>
<keyword evidence="1" id="KW-0812">Transmembrane</keyword>
<dbReference type="Pfam" id="PF05340">
    <property type="entry name" value="DUF740"/>
    <property type="match status" value="3"/>
</dbReference>
<sequence length="168" mass="19140">MDATKPITDFCNPKKAMALHRQTHRLSTCHRHPTKPIIGFCAPCLSERLAGLNPTRRKSCDVRARNTLSELFNIDDDRKGLPRKFEVELRGEEQRDDSGDEARVLDSDAEFKTMKELIDLEWEKKKGAGRDLKEIAGTFCGFQKPISFVFLFVLIWNNSVVVNLGLGY</sequence>
<evidence type="ECO:0000256" key="1">
    <source>
        <dbReference type="SAM" id="Phobius"/>
    </source>
</evidence>
<keyword evidence="3" id="KW-1185">Reference proteome</keyword>
<evidence type="ECO:0000313" key="3">
    <source>
        <dbReference type="Proteomes" id="UP000250321"/>
    </source>
</evidence>
<dbReference type="OrthoDB" id="758624at2759"/>
<dbReference type="PANTHER" id="PTHR31659">
    <property type="entry name" value="PROTEIN: UPF0503-LIKE PROTEIN, PUTATIVE (DUF740)-RELATED"/>
    <property type="match status" value="1"/>
</dbReference>
<dbReference type="STRING" id="2094558.A0A314YL62"/>
<dbReference type="AlphaFoldDB" id="A0A314YL62"/>
<reference evidence="2 3" key="1">
    <citation type="submission" date="2018-02" db="EMBL/GenBank/DDBJ databases">
        <title>Draft genome of wild Prunus yedoensis var. nudiflora.</title>
        <authorList>
            <person name="Baek S."/>
            <person name="Kim J.-H."/>
            <person name="Choi K."/>
            <person name="Kim G.-B."/>
            <person name="Cho A."/>
            <person name="Jang H."/>
            <person name="Shin C.-H."/>
            <person name="Yu H.-J."/>
            <person name="Mun J.-H."/>
        </authorList>
    </citation>
    <scope>NUCLEOTIDE SEQUENCE [LARGE SCALE GENOMIC DNA]</scope>
    <source>
        <strain evidence="3">cv. Jeju island</strain>
        <tissue evidence="2">Leaf</tissue>
    </source>
</reference>
<dbReference type="Proteomes" id="UP000250321">
    <property type="component" value="Unassembled WGS sequence"/>
</dbReference>
<protein>
    <submittedName>
        <fullName evidence="2">UPF0503 protein</fullName>
    </submittedName>
</protein>
<keyword evidence="1" id="KW-1133">Transmembrane helix</keyword>
<gene>
    <name evidence="2" type="ORF">Pyn_32141</name>
</gene>
<comment type="caution">
    <text evidence="2">The sequence shown here is derived from an EMBL/GenBank/DDBJ whole genome shotgun (WGS) entry which is preliminary data.</text>
</comment>
<feature type="transmembrane region" description="Helical" evidence="1">
    <location>
        <begin position="146"/>
        <end position="166"/>
    </location>
</feature>
<keyword evidence="1" id="KW-0472">Membrane</keyword>